<comment type="caution">
    <text evidence="1">The sequence shown here is derived from an EMBL/GenBank/DDBJ whole genome shotgun (WGS) entry which is preliminary data.</text>
</comment>
<dbReference type="NCBIfam" id="TIGR03187">
    <property type="entry name" value="DGQHR"/>
    <property type="match status" value="1"/>
</dbReference>
<dbReference type="RefSeq" id="WP_218091125.1">
    <property type="nucleotide sequence ID" value="NZ_CAJVAS010000004.1"/>
</dbReference>
<proteinExistence type="predicted"/>
<dbReference type="CDD" id="cd16413">
    <property type="entry name" value="DGQHR_domain"/>
    <property type="match status" value="1"/>
</dbReference>
<dbReference type="EMBL" id="CAJVAS010000004">
    <property type="protein sequence ID" value="CAG7610954.1"/>
    <property type="molecule type" value="Genomic_DNA"/>
</dbReference>
<sequence length="329" mass="37965">MNKLTSQKVIENILMSKMRGKVLYQGSFLTSISKELLYVKAYDMVMGKGYQRPVDKKRCIDFAKYLSKGDDALFPPILLNAASEWEFVPYDKERPNFGRLLCRAKASLMDGQHRERGAQIYSQETNSEINIPFLAFHFLDEDEEIRVFDTINTKGKAIGLSLSKYLRRDSDELSWVATELMIRKESPFHHIGTITGKRSKGRHVTLQNIYRLLHILTNDSNISSFSKEEKLNIALTYFRSIQELLTEEWNDYNEYRLSHIVCLEALSLAGKELLLKSKHETRKQIDFQSVQKSINKLKSLDWSVNGPLRYLKGLNGSKSLANDLRSILL</sequence>
<organism evidence="1 2">
    <name type="scientific">Paenibacillus solanacearum</name>
    <dbReference type="NCBI Taxonomy" id="2048548"/>
    <lineage>
        <taxon>Bacteria</taxon>
        <taxon>Bacillati</taxon>
        <taxon>Bacillota</taxon>
        <taxon>Bacilli</taxon>
        <taxon>Bacillales</taxon>
        <taxon>Paenibacillaceae</taxon>
        <taxon>Paenibacillus</taxon>
    </lineage>
</organism>
<evidence type="ECO:0000313" key="2">
    <source>
        <dbReference type="Proteomes" id="UP000693672"/>
    </source>
</evidence>
<dbReference type="InterPro" id="IPR017601">
    <property type="entry name" value="DGQHR-contain_dom"/>
</dbReference>
<dbReference type="Proteomes" id="UP000693672">
    <property type="component" value="Unassembled WGS sequence"/>
</dbReference>
<keyword evidence="2" id="KW-1185">Reference proteome</keyword>
<gene>
    <name evidence="1" type="ORF">PAESOLCIP111_01312</name>
</gene>
<protein>
    <recommendedName>
        <fullName evidence="3">DGQHR domain-containing protein</fullName>
    </recommendedName>
</protein>
<evidence type="ECO:0008006" key="3">
    <source>
        <dbReference type="Google" id="ProtNLM"/>
    </source>
</evidence>
<accession>A0A916JWK0</accession>
<dbReference type="AlphaFoldDB" id="A0A916JWK0"/>
<evidence type="ECO:0000313" key="1">
    <source>
        <dbReference type="EMBL" id="CAG7610954.1"/>
    </source>
</evidence>
<dbReference type="Pfam" id="PF14072">
    <property type="entry name" value="DndB"/>
    <property type="match status" value="1"/>
</dbReference>
<dbReference type="InterPro" id="IPR017642">
    <property type="entry name" value="DNA_S_mod_DndB"/>
</dbReference>
<reference evidence="1" key="1">
    <citation type="submission" date="2021-06" db="EMBL/GenBank/DDBJ databases">
        <authorList>
            <person name="Criscuolo A."/>
        </authorList>
    </citation>
    <scope>NUCLEOTIDE SEQUENCE</scope>
    <source>
        <strain evidence="1">CIP111600</strain>
    </source>
</reference>
<name>A0A916JWK0_9BACL</name>